<feature type="domain" description="Glycosyltransferase 2-like" evidence="3">
    <location>
        <begin position="249"/>
        <end position="362"/>
    </location>
</feature>
<evidence type="ECO:0000313" key="4">
    <source>
        <dbReference type="EMBL" id="VTU05701.1"/>
    </source>
</evidence>
<protein>
    <submittedName>
        <fullName evidence="4">Glycosyltransferase</fullName>
    </submittedName>
</protein>
<evidence type="ECO:0000256" key="1">
    <source>
        <dbReference type="ARBA" id="ARBA00022676"/>
    </source>
</evidence>
<accession>A0ABY6TGI2</accession>
<dbReference type="SUPFAM" id="SSF53448">
    <property type="entry name" value="Nucleotide-diphospho-sugar transferases"/>
    <property type="match status" value="2"/>
</dbReference>
<dbReference type="Proteomes" id="UP000308167">
    <property type="component" value="Unassembled WGS sequence"/>
</dbReference>
<reference evidence="4 5" key="1">
    <citation type="submission" date="2019-05" db="EMBL/GenBank/DDBJ databases">
        <authorList>
            <consortium name="Pathogen Informatics"/>
        </authorList>
    </citation>
    <scope>NUCLEOTIDE SEQUENCE [LARGE SCALE GENOMIC DNA]</scope>
    <source>
        <strain evidence="4 5">NM319</strain>
    </source>
</reference>
<keyword evidence="1" id="KW-0328">Glycosyltransferase</keyword>
<dbReference type="PANTHER" id="PTHR22916:SF51">
    <property type="entry name" value="GLYCOSYLTRANSFERASE EPSH-RELATED"/>
    <property type="match status" value="1"/>
</dbReference>
<organism evidence="4 5">
    <name type="scientific">Actinobacillus porcinus</name>
    <dbReference type="NCBI Taxonomy" id="51048"/>
    <lineage>
        <taxon>Bacteria</taxon>
        <taxon>Pseudomonadati</taxon>
        <taxon>Pseudomonadota</taxon>
        <taxon>Gammaproteobacteria</taxon>
        <taxon>Pasteurellales</taxon>
        <taxon>Pasteurellaceae</taxon>
        <taxon>Actinobacillus</taxon>
    </lineage>
</organism>
<sequence length="520" mass="59737">MINDSDLNVLLDYAESNQLDLLKGLYLLSIPDVPPMVKQPVLAAVAQGQKAIISSLDFAEQAFGTHYFAHIGCYFIRRTTLKRLNLAFVSPMPMCEDMLFVYQLLSSNVKMAEVPFVFYHYQKRENSLSTAPISIEKTNGKAYFLDYLQAISVHYPPTRHFDYVRDKLRSIITQNHSVLRSQGVDKALLEQQPYFKWLLTSTQFADYQAKEAALAEQQVGRGYYLNPNAEKNDRTFSALLPKPPEIDISFIVPIYNVEKWLPTCLESILAEKVRKEIILIDDGSTDNSLLIALNYAVRNEEIVLVRSKNEGLSAARNKGIKLARGNYVHFVDADDYLINQNLAELLQQAVENNAQIANMQYRSLLRTSTLLTSEYGLPKVNHRAADFYPLLLAHNTQMVWKYLIKRSFLEKHQLMFEEGVFAEDVAFSCKLFLSDPNAKVIESDLLCYYYRERDGSLNQTINGRNKMIKGFWATIDILENWLNHQPHQAQIRPLVAQTQAHCRNAAKRYQDKNVQVWLEE</sequence>
<dbReference type="Pfam" id="PF00535">
    <property type="entry name" value="Glycos_transf_2"/>
    <property type="match status" value="1"/>
</dbReference>
<proteinExistence type="predicted"/>
<evidence type="ECO:0000259" key="3">
    <source>
        <dbReference type="Pfam" id="PF00535"/>
    </source>
</evidence>
<dbReference type="EMBL" id="CABFKI010000001">
    <property type="protein sequence ID" value="VTU05701.1"/>
    <property type="molecule type" value="Genomic_DNA"/>
</dbReference>
<gene>
    <name evidence="4" type="primary">kfoC_1</name>
    <name evidence="4" type="ORF">SAMEA1410922_00025</name>
</gene>
<dbReference type="InterPro" id="IPR001173">
    <property type="entry name" value="Glyco_trans_2-like"/>
</dbReference>
<name>A0ABY6TGI2_9PAST</name>
<dbReference type="CDD" id="cd00761">
    <property type="entry name" value="Glyco_tranf_GTA_type"/>
    <property type="match status" value="1"/>
</dbReference>
<evidence type="ECO:0000256" key="2">
    <source>
        <dbReference type="ARBA" id="ARBA00022679"/>
    </source>
</evidence>
<keyword evidence="2" id="KW-0808">Transferase</keyword>
<dbReference type="Gene3D" id="3.90.550.10">
    <property type="entry name" value="Spore Coat Polysaccharide Biosynthesis Protein SpsA, Chain A"/>
    <property type="match status" value="1"/>
</dbReference>
<keyword evidence="5" id="KW-1185">Reference proteome</keyword>
<dbReference type="InterPro" id="IPR029044">
    <property type="entry name" value="Nucleotide-diphossugar_trans"/>
</dbReference>
<evidence type="ECO:0000313" key="5">
    <source>
        <dbReference type="Proteomes" id="UP000308167"/>
    </source>
</evidence>
<dbReference type="PANTHER" id="PTHR22916">
    <property type="entry name" value="GLYCOSYLTRANSFERASE"/>
    <property type="match status" value="1"/>
</dbReference>
<comment type="caution">
    <text evidence="4">The sequence shown here is derived from an EMBL/GenBank/DDBJ whole genome shotgun (WGS) entry which is preliminary data.</text>
</comment>